<feature type="compositionally biased region" description="Basic and acidic residues" evidence="1">
    <location>
        <begin position="33"/>
        <end position="55"/>
    </location>
</feature>
<accession>A0A922J107</accession>
<dbReference type="PANTHER" id="PTHR34207">
    <property type="entry name" value="PROTEIN BIC1"/>
    <property type="match status" value="1"/>
</dbReference>
<organism evidence="2 3">
    <name type="scientific">Carya illinoinensis</name>
    <name type="common">Pecan</name>
    <dbReference type="NCBI Taxonomy" id="32201"/>
    <lineage>
        <taxon>Eukaryota</taxon>
        <taxon>Viridiplantae</taxon>
        <taxon>Streptophyta</taxon>
        <taxon>Embryophyta</taxon>
        <taxon>Tracheophyta</taxon>
        <taxon>Spermatophyta</taxon>
        <taxon>Magnoliopsida</taxon>
        <taxon>eudicotyledons</taxon>
        <taxon>Gunneridae</taxon>
        <taxon>Pentapetalae</taxon>
        <taxon>rosids</taxon>
        <taxon>fabids</taxon>
        <taxon>Fagales</taxon>
        <taxon>Juglandaceae</taxon>
        <taxon>Carya</taxon>
    </lineage>
</organism>
<gene>
    <name evidence="2" type="ORF">I3842_10G009200</name>
</gene>
<protein>
    <recommendedName>
        <fullName evidence="4">Protein BIC1</fullName>
    </recommendedName>
</protein>
<dbReference type="OrthoDB" id="672067at2759"/>
<dbReference type="Proteomes" id="UP000811246">
    <property type="component" value="Chromosome 10"/>
</dbReference>
<reference evidence="2" key="1">
    <citation type="submission" date="2021-01" db="EMBL/GenBank/DDBJ databases">
        <authorList>
            <person name="Lovell J.T."/>
            <person name="Bentley N."/>
            <person name="Bhattarai G."/>
            <person name="Jenkins J.W."/>
            <person name="Sreedasyam A."/>
            <person name="Alarcon Y."/>
            <person name="Bock C."/>
            <person name="Boston L."/>
            <person name="Carlson J."/>
            <person name="Cervantes K."/>
            <person name="Clermont K."/>
            <person name="Krom N."/>
            <person name="Kubenka K."/>
            <person name="Mamidi S."/>
            <person name="Mattison C."/>
            <person name="Monteros M."/>
            <person name="Pisani C."/>
            <person name="Plott C."/>
            <person name="Rajasekar S."/>
            <person name="Rhein H.S."/>
            <person name="Rohla C."/>
            <person name="Song M."/>
            <person name="Hilaire R.S."/>
            <person name="Shu S."/>
            <person name="Wells L."/>
            <person name="Wang X."/>
            <person name="Webber J."/>
            <person name="Heerema R.J."/>
            <person name="Klein P."/>
            <person name="Conner P."/>
            <person name="Grauke L."/>
            <person name="Grimwood J."/>
            <person name="Schmutz J."/>
            <person name="Randall J.J."/>
        </authorList>
    </citation>
    <scope>NUCLEOTIDE SEQUENCE</scope>
    <source>
        <tissue evidence="2">Leaf</tissue>
    </source>
</reference>
<dbReference type="InterPro" id="IPR040374">
    <property type="entry name" value="BIC"/>
</dbReference>
<feature type="compositionally biased region" description="Basic and acidic residues" evidence="1">
    <location>
        <begin position="1"/>
        <end position="12"/>
    </location>
</feature>
<dbReference type="EMBL" id="CM031834">
    <property type="protein sequence ID" value="KAG6690321.1"/>
    <property type="molecule type" value="Genomic_DNA"/>
</dbReference>
<dbReference type="CDD" id="cd22645">
    <property type="entry name" value="BIC1_CID"/>
    <property type="match status" value="1"/>
</dbReference>
<sequence length="178" mass="19874">MKETPTKMDRQHSAVFGLHTPSKPLESNMKKSQRSDELHDTDKEQQSRPPTDKKNNTPSSSSRTRRCEGDGKALLLVGLPSRSAEDVGKEPAVASDVMPEDTGRERLKRHRVEVAGRVWIPDLWGQEELLKDWIDCSAFDTSLVPAGIMSARAALVDEGRRTNSSGLRVENRWQTIVA</sequence>
<evidence type="ECO:0000313" key="2">
    <source>
        <dbReference type="EMBL" id="KAG6690320.1"/>
    </source>
</evidence>
<evidence type="ECO:0008006" key="4">
    <source>
        <dbReference type="Google" id="ProtNLM"/>
    </source>
</evidence>
<name>A0A922J107_CARIL</name>
<dbReference type="AlphaFoldDB" id="A0A922J107"/>
<dbReference type="GO" id="GO:0009785">
    <property type="term" value="P:blue light signaling pathway"/>
    <property type="evidence" value="ECO:0007669"/>
    <property type="project" value="InterPro"/>
</dbReference>
<comment type="caution">
    <text evidence="2">The sequence shown here is derived from an EMBL/GenBank/DDBJ whole genome shotgun (WGS) entry which is preliminary data.</text>
</comment>
<proteinExistence type="predicted"/>
<dbReference type="EMBL" id="CM031834">
    <property type="protein sequence ID" value="KAG6690320.1"/>
    <property type="molecule type" value="Genomic_DNA"/>
</dbReference>
<evidence type="ECO:0000256" key="1">
    <source>
        <dbReference type="SAM" id="MobiDB-lite"/>
    </source>
</evidence>
<evidence type="ECO:0000313" key="3">
    <source>
        <dbReference type="Proteomes" id="UP000811246"/>
    </source>
</evidence>
<dbReference type="PANTHER" id="PTHR34207:SF2">
    <property type="entry name" value="PROTEIN BIC1"/>
    <property type="match status" value="1"/>
</dbReference>
<feature type="region of interest" description="Disordered" evidence="1">
    <location>
        <begin position="1"/>
        <end position="99"/>
    </location>
</feature>